<dbReference type="AlphaFoldDB" id="A0A917ZCS2"/>
<sequence length="159" mass="16319">MRRAIIAVLITTAALAATTTTAMTAPVTSAAARAARSGAPGGTQAAAAKGGGVAGTAHGRRAGAAAGATCDRGEFCAWTGLNHGGQRYTWDLSTAGIESCVPLPQGVSARSFANRIGRPVTTYQDRECGTEGEFDTYPGDGTWVPEAPYVVRAFQVWEN</sequence>
<evidence type="ECO:0000313" key="2">
    <source>
        <dbReference type="EMBL" id="GGO80515.1"/>
    </source>
</evidence>
<protein>
    <recommendedName>
        <fullName evidence="4">Peptidase inhibitor family I36</fullName>
    </recommendedName>
</protein>
<evidence type="ECO:0000256" key="1">
    <source>
        <dbReference type="SAM" id="SignalP"/>
    </source>
</evidence>
<evidence type="ECO:0000313" key="3">
    <source>
        <dbReference type="Proteomes" id="UP000641932"/>
    </source>
</evidence>
<evidence type="ECO:0008006" key="4">
    <source>
        <dbReference type="Google" id="ProtNLM"/>
    </source>
</evidence>
<accession>A0A917ZCS2</accession>
<dbReference type="Proteomes" id="UP000641932">
    <property type="component" value="Unassembled WGS sequence"/>
</dbReference>
<keyword evidence="1" id="KW-0732">Signal</keyword>
<keyword evidence="3" id="KW-1185">Reference proteome</keyword>
<proteinExistence type="predicted"/>
<comment type="caution">
    <text evidence="2">The sequence shown here is derived from an EMBL/GenBank/DDBJ whole genome shotgun (WGS) entry which is preliminary data.</text>
</comment>
<reference evidence="2" key="2">
    <citation type="submission" date="2020-09" db="EMBL/GenBank/DDBJ databases">
        <authorList>
            <person name="Sun Q."/>
            <person name="Zhou Y."/>
        </authorList>
    </citation>
    <scope>NUCLEOTIDE SEQUENCE</scope>
    <source>
        <strain evidence="2">CGMCC 4.7201</strain>
    </source>
</reference>
<dbReference type="Pfam" id="PF03995">
    <property type="entry name" value="Inhibitor_I36"/>
    <property type="match status" value="1"/>
</dbReference>
<organism evidence="2 3">
    <name type="scientific">Wenjunlia tyrosinilytica</name>
    <dbReference type="NCBI Taxonomy" id="1544741"/>
    <lineage>
        <taxon>Bacteria</taxon>
        <taxon>Bacillati</taxon>
        <taxon>Actinomycetota</taxon>
        <taxon>Actinomycetes</taxon>
        <taxon>Kitasatosporales</taxon>
        <taxon>Streptomycetaceae</taxon>
        <taxon>Wenjunlia</taxon>
    </lineage>
</organism>
<feature type="chain" id="PRO_5037364635" description="Peptidase inhibitor family I36" evidence="1">
    <location>
        <begin position="25"/>
        <end position="159"/>
    </location>
</feature>
<feature type="signal peptide" evidence="1">
    <location>
        <begin position="1"/>
        <end position="24"/>
    </location>
</feature>
<reference evidence="2" key="1">
    <citation type="journal article" date="2014" name="Int. J. Syst. Evol. Microbiol.">
        <title>Complete genome sequence of Corynebacterium casei LMG S-19264T (=DSM 44701T), isolated from a smear-ripened cheese.</title>
        <authorList>
            <consortium name="US DOE Joint Genome Institute (JGI-PGF)"/>
            <person name="Walter F."/>
            <person name="Albersmeier A."/>
            <person name="Kalinowski J."/>
            <person name="Ruckert C."/>
        </authorList>
    </citation>
    <scope>NUCLEOTIDE SEQUENCE</scope>
    <source>
        <strain evidence="2">CGMCC 4.7201</strain>
    </source>
</reference>
<gene>
    <name evidence="2" type="ORF">GCM10012280_02610</name>
</gene>
<dbReference type="RefSeq" id="WP_229698065.1">
    <property type="nucleotide sequence ID" value="NZ_BMMS01000001.1"/>
</dbReference>
<name>A0A917ZCS2_9ACTN</name>
<dbReference type="EMBL" id="BMMS01000001">
    <property type="protein sequence ID" value="GGO80515.1"/>
    <property type="molecule type" value="Genomic_DNA"/>
</dbReference>